<dbReference type="SUPFAM" id="SSF53474">
    <property type="entry name" value="alpha/beta-Hydrolases"/>
    <property type="match status" value="1"/>
</dbReference>
<organism evidence="1 2">
    <name type="scientific">Novosphingobium clariflavum</name>
    <dbReference type="NCBI Taxonomy" id="2029884"/>
    <lineage>
        <taxon>Bacteria</taxon>
        <taxon>Pseudomonadati</taxon>
        <taxon>Pseudomonadota</taxon>
        <taxon>Alphaproteobacteria</taxon>
        <taxon>Sphingomonadales</taxon>
        <taxon>Sphingomonadaceae</taxon>
        <taxon>Novosphingobium</taxon>
    </lineage>
</organism>
<evidence type="ECO:0000313" key="2">
    <source>
        <dbReference type="Proteomes" id="UP001589858"/>
    </source>
</evidence>
<name>A0ABV6S2M8_9SPHN</name>
<dbReference type="EMBL" id="JBHLTM010000009">
    <property type="protein sequence ID" value="MFC0683311.1"/>
    <property type="molecule type" value="Genomic_DNA"/>
</dbReference>
<reference evidence="1 2" key="1">
    <citation type="submission" date="2024-09" db="EMBL/GenBank/DDBJ databases">
        <authorList>
            <person name="Sun Q."/>
            <person name="Mori K."/>
        </authorList>
    </citation>
    <scope>NUCLEOTIDE SEQUENCE [LARGE SCALE GENOMIC DNA]</scope>
    <source>
        <strain evidence="1 2">CICC 11035S</strain>
    </source>
</reference>
<proteinExistence type="predicted"/>
<comment type="caution">
    <text evidence="1">The sequence shown here is derived from an EMBL/GenBank/DDBJ whole genome shotgun (WGS) entry which is preliminary data.</text>
</comment>
<accession>A0ABV6S2M8</accession>
<keyword evidence="2" id="KW-1185">Reference proteome</keyword>
<dbReference type="InterPro" id="IPR029058">
    <property type="entry name" value="AB_hydrolase_fold"/>
</dbReference>
<protein>
    <recommendedName>
        <fullName evidence="3">Alpha/beta hydrolase family protein</fullName>
    </recommendedName>
</protein>
<dbReference type="Gene3D" id="3.40.50.1820">
    <property type="entry name" value="alpha/beta hydrolase"/>
    <property type="match status" value="1"/>
</dbReference>
<sequence length="99" mass="10252">MAQGLRALGHEVHAPSLSGHSYGGMVITGAADRQSGRVGHRVYLGAACPCDGESLHDHAFAMIDQARQTMRQVGGSEAVLEPAPGFAAFFGVIDPVHAA</sequence>
<evidence type="ECO:0000313" key="1">
    <source>
        <dbReference type="EMBL" id="MFC0683311.1"/>
    </source>
</evidence>
<dbReference type="Proteomes" id="UP001589858">
    <property type="component" value="Unassembled WGS sequence"/>
</dbReference>
<dbReference type="RefSeq" id="WP_267220416.1">
    <property type="nucleotide sequence ID" value="NZ_JAPCWC010000007.1"/>
</dbReference>
<evidence type="ECO:0008006" key="3">
    <source>
        <dbReference type="Google" id="ProtNLM"/>
    </source>
</evidence>
<gene>
    <name evidence="1" type="ORF">ACFFF8_01750</name>
</gene>